<evidence type="ECO:0000256" key="1">
    <source>
        <dbReference type="RuleBase" id="RU004003"/>
    </source>
</evidence>
<organism evidence="3 4">
    <name type="scientific">Candidatus Brocadia carolinensis</name>
    <dbReference type="NCBI Taxonomy" id="1004156"/>
    <lineage>
        <taxon>Bacteria</taxon>
        <taxon>Pseudomonadati</taxon>
        <taxon>Planctomycetota</taxon>
        <taxon>Candidatus Brocadiia</taxon>
        <taxon>Candidatus Brocadiales</taxon>
        <taxon>Candidatus Brocadiaceae</taxon>
        <taxon>Candidatus Brocadia</taxon>
    </lineage>
</organism>
<gene>
    <name evidence="3" type="ORF">AYP45_02715</name>
</gene>
<sequence>MPIVGDIPYVGNLFKSTETANIRRELLMLITPYIANNAEEADVLTKAFQKKLKEIEPLITQRIDDVVDF</sequence>
<comment type="caution">
    <text evidence="3">The sequence shown here is derived from an EMBL/GenBank/DDBJ whole genome shotgun (WGS) entry which is preliminary data.</text>
</comment>
<dbReference type="AlphaFoldDB" id="A0A1V4AWT6"/>
<dbReference type="EMBL" id="AYTS01000024">
    <property type="protein sequence ID" value="OOP57575.1"/>
    <property type="molecule type" value="Genomic_DNA"/>
</dbReference>
<dbReference type="GO" id="GO:0009306">
    <property type="term" value="P:protein secretion"/>
    <property type="evidence" value="ECO:0007669"/>
    <property type="project" value="InterPro"/>
</dbReference>
<dbReference type="Proteomes" id="UP000189681">
    <property type="component" value="Unassembled WGS sequence"/>
</dbReference>
<dbReference type="STRING" id="1004156.AYP45_02715"/>
<proteinExistence type="inferred from homology"/>
<evidence type="ECO:0000313" key="3">
    <source>
        <dbReference type="EMBL" id="OOP57575.1"/>
    </source>
</evidence>
<name>A0A1V4AWT6_9BACT</name>
<accession>A0A1V4AWT6</accession>
<feature type="domain" description="Type II/III secretion system secretin-like" evidence="2">
    <location>
        <begin position="1"/>
        <end position="35"/>
    </location>
</feature>
<reference evidence="3 4" key="1">
    <citation type="journal article" date="2017" name="Water Res.">
        <title>Discovery and metagenomic analysis of an anammox bacterial enrichment related to Candidatus "Brocadia caroliniensis" in a full-scale glycerol-fed nitritation-denitritation separate centrate treatment process.</title>
        <authorList>
            <person name="Park H."/>
            <person name="Brotto A.C."/>
            <person name="van Loosdrecht M.C."/>
            <person name="Chandran K."/>
        </authorList>
    </citation>
    <scope>NUCLEOTIDE SEQUENCE [LARGE SCALE GENOMIC DNA]</scope>
    <source>
        <strain evidence="3">26THWARD</strain>
    </source>
</reference>
<evidence type="ECO:0000259" key="2">
    <source>
        <dbReference type="Pfam" id="PF00263"/>
    </source>
</evidence>
<dbReference type="InterPro" id="IPR004846">
    <property type="entry name" value="T2SS/T3SS_dom"/>
</dbReference>
<protein>
    <recommendedName>
        <fullName evidence="2">Type II/III secretion system secretin-like domain-containing protein</fullName>
    </recommendedName>
</protein>
<comment type="similarity">
    <text evidence="1">Belongs to the bacterial secretin family.</text>
</comment>
<dbReference type="Pfam" id="PF00263">
    <property type="entry name" value="Secretin"/>
    <property type="match status" value="1"/>
</dbReference>
<evidence type="ECO:0000313" key="4">
    <source>
        <dbReference type="Proteomes" id="UP000189681"/>
    </source>
</evidence>